<evidence type="ECO:0000313" key="3">
    <source>
        <dbReference type="Proteomes" id="UP001138961"/>
    </source>
</evidence>
<dbReference type="InterPro" id="IPR009935">
    <property type="entry name" value="DUF1467"/>
</dbReference>
<feature type="transmembrane region" description="Helical" evidence="1">
    <location>
        <begin position="6"/>
        <end position="24"/>
    </location>
</feature>
<evidence type="ECO:0000256" key="1">
    <source>
        <dbReference type="SAM" id="Phobius"/>
    </source>
</evidence>
<organism evidence="2 3">
    <name type="scientific">Loktanella gaetbuli</name>
    <dbReference type="NCBI Taxonomy" id="2881335"/>
    <lineage>
        <taxon>Bacteria</taxon>
        <taxon>Pseudomonadati</taxon>
        <taxon>Pseudomonadota</taxon>
        <taxon>Alphaproteobacteria</taxon>
        <taxon>Rhodobacterales</taxon>
        <taxon>Roseobacteraceae</taxon>
        <taxon>Loktanella</taxon>
    </lineage>
</organism>
<keyword evidence="1" id="KW-0472">Membrane</keyword>
<keyword evidence="1" id="KW-0812">Transmembrane</keyword>
<keyword evidence="3" id="KW-1185">Reference proteome</keyword>
<comment type="caution">
    <text evidence="2">The sequence shown here is derived from an EMBL/GenBank/DDBJ whole genome shotgun (WGS) entry which is preliminary data.</text>
</comment>
<keyword evidence="1" id="KW-1133">Transmembrane helix</keyword>
<protein>
    <submittedName>
        <fullName evidence="2">DUF1467 family protein</fullName>
    </submittedName>
</protein>
<accession>A0ABS8BSU7</accession>
<dbReference type="EMBL" id="JAJATZ010000002">
    <property type="protein sequence ID" value="MCB5198697.1"/>
    <property type="molecule type" value="Genomic_DNA"/>
</dbReference>
<evidence type="ECO:0000313" key="2">
    <source>
        <dbReference type="EMBL" id="MCB5198697.1"/>
    </source>
</evidence>
<proteinExistence type="predicted"/>
<name>A0ABS8BSU7_9RHOB</name>
<gene>
    <name evidence="2" type="ORF">LGQ03_05545</name>
</gene>
<reference evidence="2" key="1">
    <citation type="submission" date="2021-10" db="EMBL/GenBank/DDBJ databases">
        <title>Loktanella gaetbuli sp. nov., isolated from a tidal flat.</title>
        <authorList>
            <person name="Park S."/>
            <person name="Yoon J.-H."/>
        </authorList>
    </citation>
    <scope>NUCLEOTIDE SEQUENCE</scope>
    <source>
        <strain evidence="2">TSTF-M6</strain>
    </source>
</reference>
<feature type="transmembrane region" description="Helical" evidence="1">
    <location>
        <begin position="57"/>
        <end position="76"/>
    </location>
</feature>
<dbReference type="RefSeq" id="WP_090160321.1">
    <property type="nucleotide sequence ID" value="NZ_JAJATZ010000002.1"/>
</dbReference>
<dbReference type="Proteomes" id="UP001138961">
    <property type="component" value="Unassembled WGS sequence"/>
</dbReference>
<sequence length="95" mass="10587">MSIISAIVLFAVIWWMTLFIVLPLRNVTQGDTNEIEPGTHASAPADFSFKKKAKTTTFWAIGIYIVVAGIILSGAIEVRDFDWFNRMGPPSLRSE</sequence>
<dbReference type="Pfam" id="PF07330">
    <property type="entry name" value="DUF1467"/>
    <property type="match status" value="1"/>
</dbReference>